<dbReference type="RefSeq" id="WP_200605210.1">
    <property type="nucleotide sequence ID" value="NZ_CP071517.1"/>
</dbReference>
<sequence>MRVSQWWVSVTVLAFLLAPASVTGSDRAAAVPGDQTTIDRHIEEAMAQAGLVGVGAVIIIDKHLVWSKGYGFADRQRGVRFTPDTVMNIGSISKTVTGVAMMQAVEQGKLSLDQDINAYLPFKVANPSFPSEPITLRQLATHTSGISDRWAVYQGLYHWGGDAPEDLCDFLRNYLVPGGRDYSPENFLPFKPGKHREYSNIAAGLAGCIVERAVGQKLNDYTRERIFAPLKMERSAWFLSELPAGVHSTLYVAQDEFSIPIPLYGVTTYPDGGVRTSVSDLSRLFIALLDDGEYQGARILKPASVAEMLRFQYTETNKPDNVVLAEKNSGLFWSTKFNVTRIGHGGSDPGVRTEMLASLSRDVAVILFVNTSLSEQQAKVYAGLMDELWRYAEGLKAR</sequence>
<feature type="chain" id="PRO_5045265835" evidence="1">
    <location>
        <begin position="29"/>
        <end position="398"/>
    </location>
</feature>
<name>A0ABX7RCG9_9GAMM</name>
<dbReference type="Gene3D" id="3.40.710.10">
    <property type="entry name" value="DD-peptidase/beta-lactamase superfamily"/>
    <property type="match status" value="1"/>
</dbReference>
<gene>
    <name evidence="3" type="ORF">HIV01_004820</name>
</gene>
<dbReference type="PANTHER" id="PTHR43283">
    <property type="entry name" value="BETA-LACTAMASE-RELATED"/>
    <property type="match status" value="1"/>
</dbReference>
<feature type="signal peptide" evidence="1">
    <location>
        <begin position="1"/>
        <end position="28"/>
    </location>
</feature>
<protein>
    <submittedName>
        <fullName evidence="3">Beta-lactamase family protein</fullName>
    </submittedName>
</protein>
<keyword evidence="1" id="KW-0732">Signal</keyword>
<evidence type="ECO:0000313" key="4">
    <source>
        <dbReference type="Proteomes" id="UP000663400"/>
    </source>
</evidence>
<reference evidence="3 4" key="1">
    <citation type="submission" date="2021-02" db="EMBL/GenBank/DDBJ databases">
        <title>Lysobacter arenosi sp. nov., isolated from soil of gangwondo yeongwol, south Korea.</title>
        <authorList>
            <person name="Kim K.R."/>
            <person name="Kim K.H."/>
            <person name="Jeon C.O."/>
        </authorList>
    </citation>
    <scope>NUCLEOTIDE SEQUENCE [LARGE SCALE GENOMIC DNA]</scope>
    <source>
        <strain evidence="3 4">R7</strain>
    </source>
</reference>
<dbReference type="EMBL" id="CP071517">
    <property type="protein sequence ID" value="QSX75849.1"/>
    <property type="molecule type" value="Genomic_DNA"/>
</dbReference>
<feature type="domain" description="Beta-lactamase-related" evidence="2">
    <location>
        <begin position="38"/>
        <end position="380"/>
    </location>
</feature>
<dbReference type="Pfam" id="PF00144">
    <property type="entry name" value="Beta-lactamase"/>
    <property type="match status" value="1"/>
</dbReference>
<keyword evidence="4" id="KW-1185">Reference proteome</keyword>
<dbReference type="Proteomes" id="UP000663400">
    <property type="component" value="Chromosome"/>
</dbReference>
<proteinExistence type="predicted"/>
<accession>A0ABX7RCG9</accession>
<evidence type="ECO:0000259" key="2">
    <source>
        <dbReference type="Pfam" id="PF00144"/>
    </source>
</evidence>
<organism evidence="3 4">
    <name type="scientific">Lysobacter arenosi</name>
    <dbReference type="NCBI Taxonomy" id="2795387"/>
    <lineage>
        <taxon>Bacteria</taxon>
        <taxon>Pseudomonadati</taxon>
        <taxon>Pseudomonadota</taxon>
        <taxon>Gammaproteobacteria</taxon>
        <taxon>Lysobacterales</taxon>
        <taxon>Lysobacteraceae</taxon>
        <taxon>Lysobacter</taxon>
    </lineage>
</organism>
<evidence type="ECO:0000313" key="3">
    <source>
        <dbReference type="EMBL" id="QSX75849.1"/>
    </source>
</evidence>
<evidence type="ECO:0000256" key="1">
    <source>
        <dbReference type="SAM" id="SignalP"/>
    </source>
</evidence>
<dbReference type="SUPFAM" id="SSF56601">
    <property type="entry name" value="beta-lactamase/transpeptidase-like"/>
    <property type="match status" value="1"/>
</dbReference>
<dbReference type="InterPro" id="IPR012338">
    <property type="entry name" value="Beta-lactam/transpept-like"/>
</dbReference>
<dbReference type="InterPro" id="IPR001466">
    <property type="entry name" value="Beta-lactam-related"/>
</dbReference>
<dbReference type="InterPro" id="IPR050789">
    <property type="entry name" value="Diverse_Enzym_Activities"/>
</dbReference>